<evidence type="ECO:0000313" key="2">
    <source>
        <dbReference type="EMBL" id="KAF2023583.1"/>
    </source>
</evidence>
<name>A0A9P4LFU2_9PLEO</name>
<proteinExistence type="predicted"/>
<sequence length="139" mass="15970">MLPHGALKRAWSANDKDGSSLDECSEDSGYDFESDNSDDHEDTPASRQRFEICKQCNEEYDVLYNDKESCAWHEGYQDVDWDGDIWADHDELCHGTIDTIEMREKCPDGFVWDCCGKPGDALGCKTTRHRPNRAKRMRS</sequence>
<gene>
    <name evidence="2" type="ORF">EK21DRAFT_80554</name>
</gene>
<dbReference type="EMBL" id="ML978337">
    <property type="protein sequence ID" value="KAF2023583.1"/>
    <property type="molecule type" value="Genomic_DNA"/>
</dbReference>
<protein>
    <submittedName>
        <fullName evidence="2">Uncharacterized protein</fullName>
    </submittedName>
</protein>
<dbReference type="OrthoDB" id="5422613at2759"/>
<dbReference type="AlphaFoldDB" id="A0A9P4LFU2"/>
<organism evidence="2 3">
    <name type="scientific">Setomelanomma holmii</name>
    <dbReference type="NCBI Taxonomy" id="210430"/>
    <lineage>
        <taxon>Eukaryota</taxon>
        <taxon>Fungi</taxon>
        <taxon>Dikarya</taxon>
        <taxon>Ascomycota</taxon>
        <taxon>Pezizomycotina</taxon>
        <taxon>Dothideomycetes</taxon>
        <taxon>Pleosporomycetidae</taxon>
        <taxon>Pleosporales</taxon>
        <taxon>Pleosporineae</taxon>
        <taxon>Phaeosphaeriaceae</taxon>
        <taxon>Setomelanomma</taxon>
    </lineage>
</organism>
<accession>A0A9P4LFU2</accession>
<reference evidence="2" key="1">
    <citation type="journal article" date="2020" name="Stud. Mycol.">
        <title>101 Dothideomycetes genomes: a test case for predicting lifestyles and emergence of pathogens.</title>
        <authorList>
            <person name="Haridas S."/>
            <person name="Albert R."/>
            <person name="Binder M."/>
            <person name="Bloem J."/>
            <person name="Labutti K."/>
            <person name="Salamov A."/>
            <person name="Andreopoulos B."/>
            <person name="Baker S."/>
            <person name="Barry K."/>
            <person name="Bills G."/>
            <person name="Bluhm B."/>
            <person name="Cannon C."/>
            <person name="Castanera R."/>
            <person name="Culley D."/>
            <person name="Daum C."/>
            <person name="Ezra D."/>
            <person name="Gonzalez J."/>
            <person name="Henrissat B."/>
            <person name="Kuo A."/>
            <person name="Liang C."/>
            <person name="Lipzen A."/>
            <person name="Lutzoni F."/>
            <person name="Magnuson J."/>
            <person name="Mondo S."/>
            <person name="Nolan M."/>
            <person name="Ohm R."/>
            <person name="Pangilinan J."/>
            <person name="Park H.-J."/>
            <person name="Ramirez L."/>
            <person name="Alfaro M."/>
            <person name="Sun H."/>
            <person name="Tritt A."/>
            <person name="Yoshinaga Y."/>
            <person name="Zwiers L.-H."/>
            <person name="Turgeon B."/>
            <person name="Goodwin S."/>
            <person name="Spatafora J."/>
            <person name="Crous P."/>
            <person name="Grigoriev I."/>
        </authorList>
    </citation>
    <scope>NUCLEOTIDE SEQUENCE</scope>
    <source>
        <strain evidence="2">CBS 110217</strain>
    </source>
</reference>
<dbReference type="Proteomes" id="UP000799777">
    <property type="component" value="Unassembled WGS sequence"/>
</dbReference>
<feature type="region of interest" description="Disordered" evidence="1">
    <location>
        <begin position="1"/>
        <end position="46"/>
    </location>
</feature>
<comment type="caution">
    <text evidence="2">The sequence shown here is derived from an EMBL/GenBank/DDBJ whole genome shotgun (WGS) entry which is preliminary data.</text>
</comment>
<evidence type="ECO:0000313" key="3">
    <source>
        <dbReference type="Proteomes" id="UP000799777"/>
    </source>
</evidence>
<keyword evidence="3" id="KW-1185">Reference proteome</keyword>
<dbReference type="PANTHER" id="PTHR38167:SF1">
    <property type="entry name" value="C2H2-TYPE DOMAIN-CONTAINING PROTEIN"/>
    <property type="match status" value="1"/>
</dbReference>
<dbReference type="PANTHER" id="PTHR38167">
    <property type="entry name" value="C2H2-TYPE DOMAIN-CONTAINING PROTEIN"/>
    <property type="match status" value="1"/>
</dbReference>
<feature type="compositionally biased region" description="Acidic residues" evidence="1">
    <location>
        <begin position="23"/>
        <end position="41"/>
    </location>
</feature>
<evidence type="ECO:0000256" key="1">
    <source>
        <dbReference type="SAM" id="MobiDB-lite"/>
    </source>
</evidence>